<dbReference type="SUPFAM" id="SSF161084">
    <property type="entry name" value="MAPEG domain-like"/>
    <property type="match status" value="1"/>
</dbReference>
<dbReference type="EMBL" id="JBFRYB010000001">
    <property type="protein sequence ID" value="MEX1664883.1"/>
    <property type="molecule type" value="Genomic_DNA"/>
</dbReference>
<evidence type="ECO:0000313" key="7">
    <source>
        <dbReference type="Proteomes" id="UP001557484"/>
    </source>
</evidence>
<dbReference type="PANTHER" id="PTHR35371:SF1">
    <property type="entry name" value="BLR7753 PROTEIN"/>
    <property type="match status" value="1"/>
</dbReference>
<evidence type="ECO:0000256" key="4">
    <source>
        <dbReference type="ARBA" id="ARBA00023136"/>
    </source>
</evidence>
<keyword evidence="4 5" id="KW-0472">Membrane</keyword>
<accession>A0ABV3TTF1</accession>
<gene>
    <name evidence="6" type="ORF">AB4875_05245</name>
</gene>
<dbReference type="InterPro" id="IPR001129">
    <property type="entry name" value="Membr-assoc_MAPEG"/>
</dbReference>
<protein>
    <submittedName>
        <fullName evidence="6">MAPEG family protein</fullName>
    </submittedName>
</protein>
<keyword evidence="7" id="KW-1185">Reference proteome</keyword>
<dbReference type="RefSeq" id="WP_368375000.1">
    <property type="nucleotide sequence ID" value="NZ_JBFRYB010000001.1"/>
</dbReference>
<dbReference type="Gene3D" id="1.20.120.550">
    <property type="entry name" value="Membrane associated eicosanoid/glutathione metabolism-like domain"/>
    <property type="match status" value="1"/>
</dbReference>
<keyword evidence="3 5" id="KW-1133">Transmembrane helix</keyword>
<organism evidence="6 7">
    <name type="scientific">Zhongshania arctica</name>
    <dbReference type="NCBI Taxonomy" id="3238302"/>
    <lineage>
        <taxon>Bacteria</taxon>
        <taxon>Pseudomonadati</taxon>
        <taxon>Pseudomonadota</taxon>
        <taxon>Gammaproteobacteria</taxon>
        <taxon>Cellvibrionales</taxon>
        <taxon>Spongiibacteraceae</taxon>
        <taxon>Zhongshania</taxon>
    </lineage>
</organism>
<evidence type="ECO:0000256" key="2">
    <source>
        <dbReference type="ARBA" id="ARBA00022692"/>
    </source>
</evidence>
<dbReference type="InterPro" id="IPR023352">
    <property type="entry name" value="MAPEG-like_dom_sf"/>
</dbReference>
<dbReference type="PANTHER" id="PTHR35371">
    <property type="entry name" value="INNER MEMBRANE PROTEIN"/>
    <property type="match status" value="1"/>
</dbReference>
<proteinExistence type="predicted"/>
<evidence type="ECO:0000256" key="1">
    <source>
        <dbReference type="ARBA" id="ARBA00004370"/>
    </source>
</evidence>
<evidence type="ECO:0000313" key="6">
    <source>
        <dbReference type="EMBL" id="MEX1664883.1"/>
    </source>
</evidence>
<comment type="subcellular location">
    <subcellularLocation>
        <location evidence="1">Membrane</location>
    </subcellularLocation>
</comment>
<evidence type="ECO:0000256" key="3">
    <source>
        <dbReference type="ARBA" id="ARBA00022989"/>
    </source>
</evidence>
<dbReference type="Pfam" id="PF01124">
    <property type="entry name" value="MAPEG"/>
    <property type="match status" value="1"/>
</dbReference>
<reference evidence="6 7" key="1">
    <citation type="journal article" date="2011" name="Int. J. Syst. Evol. Microbiol.">
        <title>Zhongshania antarctica gen. nov., sp. nov. and Zhongshania guokunii sp. nov., gammaproteobacteria respectively isolated from coastal attached (fast) ice and surface seawater of the Antarctic.</title>
        <authorList>
            <person name="Li H.J."/>
            <person name="Zhang X.Y."/>
            <person name="Chen C.X."/>
            <person name="Zhang Y.J."/>
            <person name="Gao Z.M."/>
            <person name="Yu Y."/>
            <person name="Chen X.L."/>
            <person name="Chen B."/>
            <person name="Zhang Y.Z."/>
        </authorList>
    </citation>
    <scope>NUCLEOTIDE SEQUENCE [LARGE SCALE GENOMIC DNA]</scope>
    <source>
        <strain evidence="6 7">R06B22</strain>
    </source>
</reference>
<dbReference type="Proteomes" id="UP001557484">
    <property type="component" value="Unassembled WGS sequence"/>
</dbReference>
<comment type="caution">
    <text evidence="6">The sequence shown here is derived from an EMBL/GenBank/DDBJ whole genome shotgun (WGS) entry which is preliminary data.</text>
</comment>
<name>A0ABV3TTF1_9GAMM</name>
<keyword evidence="2 5" id="KW-0812">Transmembrane</keyword>
<sequence length="131" mass="14069">MSIAFWCVFIAGVMPGLTSLIAKIGKTEQGHFDNNNPRQWLGGLDGWRARSVAAMQNGFEGFPLFAAAVIIAQFGGAAQESVNLLAMGYIGIRVVFTICYLKDWATLRSLVWFAGIGVILSLLCITPAVSA</sequence>
<evidence type="ECO:0000256" key="5">
    <source>
        <dbReference type="SAM" id="Phobius"/>
    </source>
</evidence>
<feature type="transmembrane region" description="Helical" evidence="5">
    <location>
        <begin position="110"/>
        <end position="129"/>
    </location>
</feature>